<dbReference type="SUPFAM" id="SSF53067">
    <property type="entry name" value="Actin-like ATPase domain"/>
    <property type="match status" value="2"/>
</dbReference>
<dbReference type="EMBL" id="LQQY01000016">
    <property type="protein sequence ID" value="KZE48698.1"/>
    <property type="molecule type" value="Genomic_DNA"/>
</dbReference>
<evidence type="ECO:0000313" key="2">
    <source>
        <dbReference type="EMBL" id="KZE48698.1"/>
    </source>
</evidence>
<dbReference type="InterPro" id="IPR052519">
    <property type="entry name" value="Euk-type_GlcNAc_Kinase"/>
</dbReference>
<dbReference type="RefSeq" id="WP_048005034.1">
    <property type="nucleotide sequence ID" value="NZ_JBLGCT010000001.1"/>
</dbReference>
<name>A0A0J5SHM6_9BACI</name>
<dbReference type="Pfam" id="PF01869">
    <property type="entry name" value="BcrAD_BadFG"/>
    <property type="match status" value="1"/>
</dbReference>
<sequence>MGRIIGIDAGGTKTQALVMDEQRNVLFESVAGHGNPSVSFQQAMEHLTLVLNDCLHDGDADAIVIGMAGLQSGPLEGRVKDVLAPLSPSPMWIISDAELAFDSAIGDGDGILTIAGTGSISHGRHGTMTGVTGGWGHLLGDEGSAYSIAIQAFQIITSEIDRDVPLSPLSHAVMKEIGAVDGKGLKGFIYTSDKGEIASLSKIVDACAQDGDASSQMILQKAGASLGMQTVQLARNLSLSSLKVAIKGSVLEASNVVQTSFKQVVSETYPDATILLSPMSPALGAVTTYSRMRRKH</sequence>
<accession>A0A0J5SHM6</accession>
<dbReference type="Gene3D" id="3.30.420.40">
    <property type="match status" value="2"/>
</dbReference>
<reference evidence="3" key="1">
    <citation type="submission" date="2016-01" db="EMBL/GenBank/DDBJ databases">
        <title>Whole genome sequencing of Bhargavaea cecembensis T14.</title>
        <authorList>
            <person name="Hong K.W."/>
        </authorList>
    </citation>
    <scope>NUCLEOTIDE SEQUENCE [LARGE SCALE GENOMIC DNA]</scope>
    <source>
        <strain evidence="3">M19</strain>
    </source>
</reference>
<dbReference type="OrthoDB" id="9772633at2"/>
<dbReference type="PANTHER" id="PTHR43190">
    <property type="entry name" value="N-ACETYL-D-GLUCOSAMINE KINASE"/>
    <property type="match status" value="1"/>
</dbReference>
<evidence type="ECO:0000259" key="1">
    <source>
        <dbReference type="Pfam" id="PF01869"/>
    </source>
</evidence>
<organism evidence="2 3">
    <name type="scientific">Rossellomorea marisflavi</name>
    <dbReference type="NCBI Taxonomy" id="189381"/>
    <lineage>
        <taxon>Bacteria</taxon>
        <taxon>Bacillati</taxon>
        <taxon>Bacillota</taxon>
        <taxon>Bacilli</taxon>
        <taxon>Bacillales</taxon>
        <taxon>Bacillaceae</taxon>
        <taxon>Rossellomorea</taxon>
    </lineage>
</organism>
<dbReference type="Proteomes" id="UP000076510">
    <property type="component" value="Unassembled WGS sequence"/>
</dbReference>
<feature type="domain" description="ATPase BadF/BadG/BcrA/BcrD type" evidence="1">
    <location>
        <begin position="5"/>
        <end position="286"/>
    </location>
</feature>
<dbReference type="InterPro" id="IPR043129">
    <property type="entry name" value="ATPase_NBD"/>
</dbReference>
<dbReference type="CDD" id="cd24007">
    <property type="entry name" value="ASKHA_NBD_eukNAGK-like"/>
    <property type="match status" value="1"/>
</dbReference>
<gene>
    <name evidence="2" type="ORF">AV649_19190</name>
</gene>
<protein>
    <recommendedName>
        <fullName evidence="1">ATPase BadF/BadG/BcrA/BcrD type domain-containing protein</fullName>
    </recommendedName>
</protein>
<dbReference type="PANTHER" id="PTHR43190:SF3">
    <property type="entry name" value="N-ACETYL-D-GLUCOSAMINE KINASE"/>
    <property type="match status" value="1"/>
</dbReference>
<dbReference type="PATRIC" id="fig|189381.10.peg.2929"/>
<dbReference type="AlphaFoldDB" id="A0A0J5SHM6"/>
<comment type="caution">
    <text evidence="2">The sequence shown here is derived from an EMBL/GenBank/DDBJ whole genome shotgun (WGS) entry which is preliminary data.</text>
</comment>
<dbReference type="InterPro" id="IPR002731">
    <property type="entry name" value="ATPase_BadF"/>
</dbReference>
<evidence type="ECO:0000313" key="3">
    <source>
        <dbReference type="Proteomes" id="UP000076510"/>
    </source>
</evidence>
<proteinExistence type="predicted"/>